<dbReference type="SMART" id="SM00387">
    <property type="entry name" value="HATPase_c"/>
    <property type="match status" value="1"/>
</dbReference>
<dbReference type="Gene3D" id="1.10.287.130">
    <property type="match status" value="1"/>
</dbReference>
<dbReference type="InterPro" id="IPR036097">
    <property type="entry name" value="HisK_dim/P_sf"/>
</dbReference>
<dbReference type="GO" id="GO:0004721">
    <property type="term" value="F:phosphoprotein phosphatase activity"/>
    <property type="evidence" value="ECO:0007669"/>
    <property type="project" value="TreeGrafter"/>
</dbReference>
<evidence type="ECO:0000256" key="6">
    <source>
        <dbReference type="ARBA" id="ARBA00022777"/>
    </source>
</evidence>
<keyword evidence="11" id="KW-1185">Reference proteome</keyword>
<evidence type="ECO:0000256" key="5">
    <source>
        <dbReference type="ARBA" id="ARBA00022679"/>
    </source>
</evidence>
<dbReference type="PANTHER" id="PTHR45453:SF1">
    <property type="entry name" value="PHOSPHATE REGULON SENSOR PROTEIN PHOR"/>
    <property type="match status" value="1"/>
</dbReference>
<dbReference type="EMBL" id="RQSP01000020">
    <property type="protein sequence ID" value="KAB5606764.1"/>
    <property type="molecule type" value="Genomic_DNA"/>
</dbReference>
<accession>A0A5N5RHN3</accession>
<dbReference type="CDD" id="cd00082">
    <property type="entry name" value="HisKA"/>
    <property type="match status" value="1"/>
</dbReference>
<comment type="subcellular location">
    <subcellularLocation>
        <location evidence="2">Cell membrane</location>
    </subcellularLocation>
</comment>
<dbReference type="SUPFAM" id="SSF47384">
    <property type="entry name" value="Homodimeric domain of signal transducing histidine kinase"/>
    <property type="match status" value="1"/>
</dbReference>
<dbReference type="InterPro" id="IPR003661">
    <property type="entry name" value="HisK_dim/P_dom"/>
</dbReference>
<evidence type="ECO:0000256" key="2">
    <source>
        <dbReference type="ARBA" id="ARBA00004236"/>
    </source>
</evidence>
<dbReference type="PRINTS" id="PR00344">
    <property type="entry name" value="BCTRLSENSOR"/>
</dbReference>
<dbReference type="InterPro" id="IPR004358">
    <property type="entry name" value="Sig_transdc_His_kin-like_C"/>
</dbReference>
<feature type="domain" description="Histidine kinase" evidence="9">
    <location>
        <begin position="154"/>
        <end position="372"/>
    </location>
</feature>
<dbReference type="Pfam" id="PF02518">
    <property type="entry name" value="HATPase_c"/>
    <property type="match status" value="1"/>
</dbReference>
<dbReference type="EC" id="2.7.13.3" evidence="3"/>
<proteinExistence type="predicted"/>
<evidence type="ECO:0000256" key="4">
    <source>
        <dbReference type="ARBA" id="ARBA00022553"/>
    </source>
</evidence>
<keyword evidence="6" id="KW-0418">Kinase</keyword>
<dbReference type="GO" id="GO:0005886">
    <property type="term" value="C:plasma membrane"/>
    <property type="evidence" value="ECO:0007669"/>
    <property type="project" value="UniProtKB-SubCell"/>
</dbReference>
<keyword evidence="7" id="KW-0902">Two-component regulatory system</keyword>
<dbReference type="SUPFAM" id="SSF55874">
    <property type="entry name" value="ATPase domain of HSP90 chaperone/DNA topoisomerase II/histidine kinase"/>
    <property type="match status" value="1"/>
</dbReference>
<evidence type="ECO:0000313" key="10">
    <source>
        <dbReference type="EMBL" id="KAB5606764.1"/>
    </source>
</evidence>
<sequence>MHHCHHGGADGEEEPPAAVLSLLSMLPTASALVDDHDTVLRASPSAYTLGIVDDEAIVNERVRDAIRQVRQMGGRSSFDLTTSTPEFYAGMTASGAEAEDDDSMQISDDTQSVERPNWLKITVGRIDARFVVVLIDDVSDAIRFARTRDDFIANVSEQLVQPMDALEQLAGSMEQHSTDAVRVAQESSQVRQACLRLNHMVEDLLLLMKVQAPVIASSANRVNVKHQLDRAAGQLRSLADRLGVDLRVEGDASLTTNGEGAQICAAINRLIDNALVYSSAGGTVNATVSVSQDGKFAVVRVIDQGVGISRADQRHIFERFYRGANQTKASAGGIGLGLAIVKHVALAHHGNATVWSMPGQGSTFSLILPLAQ</sequence>
<dbReference type="InterPro" id="IPR036890">
    <property type="entry name" value="HATPase_C_sf"/>
</dbReference>
<name>A0A5N5RHN3_9BIFI</name>
<dbReference type="InterPro" id="IPR003594">
    <property type="entry name" value="HATPase_dom"/>
</dbReference>
<evidence type="ECO:0000259" key="9">
    <source>
        <dbReference type="PROSITE" id="PS50109"/>
    </source>
</evidence>
<evidence type="ECO:0000256" key="1">
    <source>
        <dbReference type="ARBA" id="ARBA00000085"/>
    </source>
</evidence>
<gene>
    <name evidence="10" type="ORF">EHS19_06470</name>
</gene>
<keyword evidence="5" id="KW-0808">Transferase</keyword>
<dbReference type="InterPro" id="IPR005467">
    <property type="entry name" value="His_kinase_dom"/>
</dbReference>
<comment type="catalytic activity">
    <reaction evidence="1">
        <text>ATP + protein L-histidine = ADP + protein N-phospho-L-histidine.</text>
        <dbReference type="EC" id="2.7.13.3"/>
    </reaction>
</comment>
<evidence type="ECO:0000256" key="7">
    <source>
        <dbReference type="ARBA" id="ARBA00023012"/>
    </source>
</evidence>
<dbReference type="OrthoDB" id="9813151at2"/>
<dbReference type="Proteomes" id="UP000326336">
    <property type="component" value="Unassembled WGS sequence"/>
</dbReference>
<reference evidence="10 11" key="1">
    <citation type="journal article" date="2019" name="Int. J. Syst. Evol. Microbiol.">
        <title>Bifidobacterium jacchi sp. nov., isolated from the faeces of a baby common marmoset (Callithrix jacchus).</title>
        <authorList>
            <person name="Modesto M."/>
            <person name="Watanabe K."/>
            <person name="Arita M."/>
            <person name="Satti M."/>
            <person name="Oki K."/>
            <person name="Sciavilla P."/>
            <person name="Patavino C."/>
            <person name="Camma C."/>
            <person name="Michelini S."/>
            <person name="Sgorbati B."/>
            <person name="Mattarelli P."/>
        </authorList>
    </citation>
    <scope>NUCLEOTIDE SEQUENCE [LARGE SCALE GENOMIC DNA]</scope>
    <source>
        <strain evidence="10 11">MRM 9.3</strain>
    </source>
</reference>
<evidence type="ECO:0000313" key="11">
    <source>
        <dbReference type="Proteomes" id="UP000326336"/>
    </source>
</evidence>
<comment type="caution">
    <text evidence="10">The sequence shown here is derived from an EMBL/GenBank/DDBJ whole genome shotgun (WGS) entry which is preliminary data.</text>
</comment>
<dbReference type="PROSITE" id="PS50109">
    <property type="entry name" value="HIS_KIN"/>
    <property type="match status" value="1"/>
</dbReference>
<dbReference type="InterPro" id="IPR050351">
    <property type="entry name" value="BphY/WalK/GraS-like"/>
</dbReference>
<organism evidence="10 11">
    <name type="scientific">Bifidobacterium jacchi</name>
    <dbReference type="NCBI Taxonomy" id="2490545"/>
    <lineage>
        <taxon>Bacteria</taxon>
        <taxon>Bacillati</taxon>
        <taxon>Actinomycetota</taxon>
        <taxon>Actinomycetes</taxon>
        <taxon>Bifidobacteriales</taxon>
        <taxon>Bifidobacteriaceae</taxon>
        <taxon>Bifidobacterium</taxon>
    </lineage>
</organism>
<evidence type="ECO:0000256" key="8">
    <source>
        <dbReference type="ARBA" id="ARBA00039401"/>
    </source>
</evidence>
<dbReference type="AlphaFoldDB" id="A0A5N5RHN3"/>
<keyword evidence="4" id="KW-0597">Phosphoprotein</keyword>
<dbReference type="PANTHER" id="PTHR45453">
    <property type="entry name" value="PHOSPHATE REGULON SENSOR PROTEIN PHOR"/>
    <property type="match status" value="1"/>
</dbReference>
<dbReference type="Gene3D" id="3.30.565.10">
    <property type="entry name" value="Histidine kinase-like ATPase, C-terminal domain"/>
    <property type="match status" value="1"/>
</dbReference>
<protein>
    <recommendedName>
        <fullName evidence="8">Sensor-like histidine kinase SenX3</fullName>
        <ecNumber evidence="3">2.7.13.3</ecNumber>
    </recommendedName>
</protein>
<dbReference type="CDD" id="cd00075">
    <property type="entry name" value="HATPase"/>
    <property type="match status" value="1"/>
</dbReference>
<dbReference type="GO" id="GO:0000155">
    <property type="term" value="F:phosphorelay sensor kinase activity"/>
    <property type="evidence" value="ECO:0007669"/>
    <property type="project" value="InterPro"/>
</dbReference>
<evidence type="ECO:0000256" key="3">
    <source>
        <dbReference type="ARBA" id="ARBA00012438"/>
    </source>
</evidence>
<dbReference type="GO" id="GO:0016036">
    <property type="term" value="P:cellular response to phosphate starvation"/>
    <property type="evidence" value="ECO:0007669"/>
    <property type="project" value="TreeGrafter"/>
</dbReference>